<dbReference type="AlphaFoldDB" id="A0A7G1G7Q1"/>
<dbReference type="GO" id="GO:0046983">
    <property type="term" value="F:protein dimerization activity"/>
    <property type="evidence" value="ECO:0007669"/>
    <property type="project" value="InterPro"/>
</dbReference>
<name>A0A7G1G7Q1_9BACT</name>
<evidence type="ECO:0000256" key="7">
    <source>
        <dbReference type="ARBA" id="ARBA00023163"/>
    </source>
</evidence>
<gene>
    <name evidence="11 13" type="primary">rpoA</name>
    <name evidence="13" type="ORF">OSSY52_10640</name>
</gene>
<dbReference type="GO" id="GO:0003677">
    <property type="term" value="F:DNA binding"/>
    <property type="evidence" value="ECO:0007669"/>
    <property type="project" value="UniProtKB-UniRule"/>
</dbReference>
<dbReference type="Pfam" id="PF01193">
    <property type="entry name" value="RNA_pol_L"/>
    <property type="match status" value="1"/>
</dbReference>
<feature type="domain" description="DNA-directed RNA polymerase RpoA/D/Rpb3-type" evidence="12">
    <location>
        <begin position="23"/>
        <end position="242"/>
    </location>
</feature>
<comment type="catalytic activity">
    <reaction evidence="10 11">
        <text>RNA(n) + a ribonucleoside 5'-triphosphate = RNA(n+1) + diphosphate</text>
        <dbReference type="Rhea" id="RHEA:21248"/>
        <dbReference type="Rhea" id="RHEA-COMP:14527"/>
        <dbReference type="Rhea" id="RHEA-COMP:17342"/>
        <dbReference type="ChEBI" id="CHEBI:33019"/>
        <dbReference type="ChEBI" id="CHEBI:61557"/>
        <dbReference type="ChEBI" id="CHEBI:140395"/>
        <dbReference type="EC" id="2.7.7.6"/>
    </reaction>
</comment>
<dbReference type="EMBL" id="AP018712">
    <property type="protein sequence ID" value="BBE30923.1"/>
    <property type="molecule type" value="Genomic_DNA"/>
</dbReference>
<dbReference type="SUPFAM" id="SSF56553">
    <property type="entry name" value="Insert subdomain of RNA polymerase alpha subunit"/>
    <property type="match status" value="1"/>
</dbReference>
<reference evidence="13 14" key="1">
    <citation type="submission" date="2018-06" db="EMBL/GenBank/DDBJ databases">
        <title>Genome sequencing of Oceanotoga sp. sy52.</title>
        <authorList>
            <person name="Mori K."/>
        </authorList>
    </citation>
    <scope>NUCLEOTIDE SEQUENCE [LARGE SCALE GENOMIC DNA]</scope>
    <source>
        <strain evidence="14">sy52</strain>
    </source>
</reference>
<evidence type="ECO:0000259" key="12">
    <source>
        <dbReference type="SMART" id="SM00662"/>
    </source>
</evidence>
<dbReference type="Pfam" id="PF01000">
    <property type="entry name" value="RNA_pol_A_bac"/>
    <property type="match status" value="1"/>
</dbReference>
<dbReference type="EC" id="2.7.7.6" evidence="2 11"/>
<dbReference type="InterPro" id="IPR011773">
    <property type="entry name" value="DNA-dir_RpoA"/>
</dbReference>
<comment type="subunit">
    <text evidence="11">Homodimer. The RNAP catalytic core consists of 2 alpha, 1 beta, 1 beta' and 1 omega subunit. When a sigma factor is associated with the core the holoenzyme is formed, which can initiate transcription.</text>
</comment>
<sequence length="355" mass="40757">MELYIKPETFEVVEERKDNEYNYAKFEMYPLEKGYAITMGNALRRVMLSTIPAFAIVGLRVPGKLHEFDTIEGITEDILEISLNLKKVQIKATDSKLLEKNEEFELVINKTGIKGEPVDILAGDIQTPTGLEIANPEYKIATLNSDNNVEMYLYARPGKGFVSARDIERTEEQKDVEYIYIDGAFSPVLKVNFLTENYRVGKVTDYDKLILEVWTKNNIEPLEALKRSTTILMDHFMFMSKYWKDSTGEESQEPIQDMGTGLEASEALADESAEIPGVSREILETSIDNLDLTKRAKNCLKRERINVIGELFKKTPEELMKIKNFGKKSLDEIRKELIDKFGLDYDKVFNERRSK</sequence>
<comment type="similarity">
    <text evidence="1 11">Belongs to the RNA polymerase alpha chain family.</text>
</comment>
<protein>
    <recommendedName>
        <fullName evidence="3 11">DNA-directed RNA polymerase subunit alpha</fullName>
        <shortName evidence="11">RNAP subunit alpha</shortName>
        <ecNumber evidence="2 11">2.7.7.6</ecNumber>
    </recommendedName>
    <alternativeName>
        <fullName evidence="9 11">RNA polymerase subunit alpha</fullName>
    </alternativeName>
    <alternativeName>
        <fullName evidence="8 11">Transcriptase subunit alpha</fullName>
    </alternativeName>
</protein>
<dbReference type="Gene3D" id="1.10.150.20">
    <property type="entry name" value="5' to 3' exonuclease, C-terminal subdomain"/>
    <property type="match status" value="1"/>
</dbReference>
<dbReference type="NCBIfam" id="TIGR02027">
    <property type="entry name" value="rpoA"/>
    <property type="match status" value="1"/>
</dbReference>
<evidence type="ECO:0000256" key="1">
    <source>
        <dbReference type="ARBA" id="ARBA00007123"/>
    </source>
</evidence>
<proteinExistence type="inferred from homology"/>
<dbReference type="KEGG" id="ocy:OSSY52_10640"/>
<dbReference type="Gene3D" id="2.170.120.12">
    <property type="entry name" value="DNA-directed RNA polymerase, insert domain"/>
    <property type="match status" value="1"/>
</dbReference>
<evidence type="ECO:0000256" key="3">
    <source>
        <dbReference type="ARBA" id="ARBA00015972"/>
    </source>
</evidence>
<dbReference type="Pfam" id="PF03118">
    <property type="entry name" value="RNA_pol_A_CTD"/>
    <property type="match status" value="1"/>
</dbReference>
<dbReference type="GO" id="GO:0006351">
    <property type="term" value="P:DNA-templated transcription"/>
    <property type="evidence" value="ECO:0007669"/>
    <property type="project" value="UniProtKB-UniRule"/>
</dbReference>
<evidence type="ECO:0000256" key="6">
    <source>
        <dbReference type="ARBA" id="ARBA00022695"/>
    </source>
</evidence>
<dbReference type="FunCoup" id="A0A7G1G7Q1">
    <property type="interactions" value="356"/>
</dbReference>
<evidence type="ECO:0000256" key="11">
    <source>
        <dbReference type="HAMAP-Rule" id="MF_00059"/>
    </source>
</evidence>
<keyword evidence="14" id="KW-1185">Reference proteome</keyword>
<dbReference type="InterPro" id="IPR011262">
    <property type="entry name" value="DNA-dir_RNA_pol_insert"/>
</dbReference>
<evidence type="ECO:0000256" key="4">
    <source>
        <dbReference type="ARBA" id="ARBA00022478"/>
    </source>
</evidence>
<dbReference type="GO" id="GO:0003899">
    <property type="term" value="F:DNA-directed RNA polymerase activity"/>
    <property type="evidence" value="ECO:0007669"/>
    <property type="project" value="UniProtKB-UniRule"/>
</dbReference>
<dbReference type="HAMAP" id="MF_00059">
    <property type="entry name" value="RNApol_bact_RpoA"/>
    <property type="match status" value="1"/>
</dbReference>
<keyword evidence="4 11" id="KW-0240">DNA-directed RNA polymerase</keyword>
<dbReference type="CDD" id="cd06928">
    <property type="entry name" value="RNAP_alpha_NTD"/>
    <property type="match status" value="1"/>
</dbReference>
<dbReference type="SUPFAM" id="SSF55257">
    <property type="entry name" value="RBP11-like subunits of RNA polymerase"/>
    <property type="match status" value="1"/>
</dbReference>
<organism evidence="13 14">
    <name type="scientific">Tepiditoga spiralis</name>
    <dbReference type="NCBI Taxonomy" id="2108365"/>
    <lineage>
        <taxon>Bacteria</taxon>
        <taxon>Thermotogati</taxon>
        <taxon>Thermotogota</taxon>
        <taxon>Thermotogae</taxon>
        <taxon>Petrotogales</taxon>
        <taxon>Petrotogaceae</taxon>
        <taxon>Tepiditoga</taxon>
    </lineage>
</organism>
<evidence type="ECO:0000256" key="10">
    <source>
        <dbReference type="ARBA" id="ARBA00048552"/>
    </source>
</evidence>
<feature type="region of interest" description="Alpha C-terminal domain (alpha-CTD)" evidence="11">
    <location>
        <begin position="279"/>
        <end position="355"/>
    </location>
</feature>
<dbReference type="InterPro" id="IPR036643">
    <property type="entry name" value="RNApol_insert_sf"/>
</dbReference>
<accession>A0A7G1G7Q1</accession>
<comment type="function">
    <text evidence="11">DNA-dependent RNA polymerase catalyzes the transcription of DNA into RNA using the four ribonucleoside triphosphates as substrates.</text>
</comment>
<feature type="region of interest" description="Alpha N-terminal domain (alpha-NTD)" evidence="11">
    <location>
        <begin position="1"/>
        <end position="249"/>
    </location>
</feature>
<evidence type="ECO:0000313" key="13">
    <source>
        <dbReference type="EMBL" id="BBE30923.1"/>
    </source>
</evidence>
<dbReference type="SUPFAM" id="SSF47789">
    <property type="entry name" value="C-terminal domain of RNA polymerase alpha subunit"/>
    <property type="match status" value="1"/>
</dbReference>
<evidence type="ECO:0000256" key="5">
    <source>
        <dbReference type="ARBA" id="ARBA00022679"/>
    </source>
</evidence>
<dbReference type="InterPro" id="IPR011260">
    <property type="entry name" value="RNAP_asu_C"/>
</dbReference>
<evidence type="ECO:0000313" key="14">
    <source>
        <dbReference type="Proteomes" id="UP000516361"/>
    </source>
</evidence>
<keyword evidence="6 11" id="KW-0548">Nucleotidyltransferase</keyword>
<dbReference type="RefSeq" id="WP_190615990.1">
    <property type="nucleotide sequence ID" value="NZ_AP018712.1"/>
</dbReference>
<evidence type="ECO:0000256" key="2">
    <source>
        <dbReference type="ARBA" id="ARBA00012418"/>
    </source>
</evidence>
<dbReference type="NCBIfam" id="NF003519">
    <property type="entry name" value="PRK05182.2-5"/>
    <property type="match status" value="1"/>
</dbReference>
<dbReference type="SMART" id="SM00662">
    <property type="entry name" value="RPOLD"/>
    <property type="match status" value="1"/>
</dbReference>
<comment type="domain">
    <text evidence="11">The N-terminal domain is essential for RNAP assembly and basal transcription, whereas the C-terminal domain is involved in interaction with transcriptional regulators and with upstream promoter elements.</text>
</comment>
<dbReference type="InParanoid" id="A0A7G1G7Q1"/>
<dbReference type="InterPro" id="IPR011263">
    <property type="entry name" value="DNA-dir_RNA_pol_RpoA/D/Rpb3"/>
</dbReference>
<evidence type="ECO:0000256" key="8">
    <source>
        <dbReference type="ARBA" id="ARBA00032524"/>
    </source>
</evidence>
<dbReference type="Gene3D" id="3.30.1360.10">
    <property type="entry name" value="RNA polymerase, RBP11-like subunit"/>
    <property type="match status" value="1"/>
</dbReference>
<dbReference type="InterPro" id="IPR036603">
    <property type="entry name" value="RBP11-like"/>
</dbReference>
<keyword evidence="7 11" id="KW-0804">Transcription</keyword>
<dbReference type="Proteomes" id="UP000516361">
    <property type="component" value="Chromosome"/>
</dbReference>
<keyword evidence="5 11" id="KW-0808">Transferase</keyword>
<dbReference type="GO" id="GO:0005737">
    <property type="term" value="C:cytoplasm"/>
    <property type="evidence" value="ECO:0007669"/>
    <property type="project" value="UniProtKB-ARBA"/>
</dbReference>
<evidence type="ECO:0000256" key="9">
    <source>
        <dbReference type="ARBA" id="ARBA00033070"/>
    </source>
</evidence>
<dbReference type="GO" id="GO:0000428">
    <property type="term" value="C:DNA-directed RNA polymerase complex"/>
    <property type="evidence" value="ECO:0007669"/>
    <property type="project" value="UniProtKB-KW"/>
</dbReference>